<evidence type="ECO:0000256" key="1">
    <source>
        <dbReference type="SAM" id="MobiDB-lite"/>
    </source>
</evidence>
<evidence type="ECO:0000313" key="2">
    <source>
        <dbReference type="EMBL" id="KAG2178427.1"/>
    </source>
</evidence>
<feature type="region of interest" description="Disordered" evidence="1">
    <location>
        <begin position="1"/>
        <end position="29"/>
    </location>
</feature>
<dbReference type="AlphaFoldDB" id="A0A8H7PQK3"/>
<feature type="compositionally biased region" description="Polar residues" evidence="1">
    <location>
        <begin position="7"/>
        <end position="28"/>
    </location>
</feature>
<sequence>MYFNLPVDQSKQPEQSTGDPWNTSNWTEQPIVPTPNMTNIRDESFSSILANLNEHKLSPPLVTPNTLTKILNLHPEHSLTAKSSSIRPKYVELIQNIKNLALALHERGGGNDLVEAINVRLRGFHVHYLGSYDSSTSETEGGREVLDAINSLLSEFVSPQSLASPKLEDSEQTTNAPKSISALLPSLKLENVPSVPSSCDSSPSLVSAPNTFV</sequence>
<dbReference type="OrthoDB" id="2220023at2759"/>
<name>A0A8H7PQK3_9FUNG</name>
<dbReference type="Proteomes" id="UP000612746">
    <property type="component" value="Unassembled WGS sequence"/>
</dbReference>
<feature type="region of interest" description="Disordered" evidence="1">
    <location>
        <begin position="194"/>
        <end position="213"/>
    </location>
</feature>
<evidence type="ECO:0000313" key="3">
    <source>
        <dbReference type="Proteomes" id="UP000612746"/>
    </source>
</evidence>
<proteinExistence type="predicted"/>
<reference evidence="2" key="1">
    <citation type="submission" date="2020-12" db="EMBL/GenBank/DDBJ databases">
        <title>Metabolic potential, ecology and presence of endohyphal bacteria is reflected in genomic diversity of Mucoromycotina.</title>
        <authorList>
            <person name="Muszewska A."/>
            <person name="Okrasinska A."/>
            <person name="Steczkiewicz K."/>
            <person name="Drgas O."/>
            <person name="Orlowska M."/>
            <person name="Perlinska-Lenart U."/>
            <person name="Aleksandrzak-Piekarczyk T."/>
            <person name="Szatraj K."/>
            <person name="Zielenkiewicz U."/>
            <person name="Pilsyk S."/>
            <person name="Malc E."/>
            <person name="Mieczkowski P."/>
            <person name="Kruszewska J.S."/>
            <person name="Biernat P."/>
            <person name="Pawlowska J."/>
        </authorList>
    </citation>
    <scope>NUCLEOTIDE SEQUENCE</scope>
    <source>
        <strain evidence="2">WA0000051536</strain>
    </source>
</reference>
<accession>A0A8H7PQK3</accession>
<keyword evidence="3" id="KW-1185">Reference proteome</keyword>
<gene>
    <name evidence="2" type="ORF">INT44_001579</name>
</gene>
<feature type="compositionally biased region" description="Low complexity" evidence="1">
    <location>
        <begin position="194"/>
        <end position="207"/>
    </location>
</feature>
<protein>
    <submittedName>
        <fullName evidence="2">Uncharacterized protein</fullName>
    </submittedName>
</protein>
<comment type="caution">
    <text evidence="2">The sequence shown here is derived from an EMBL/GenBank/DDBJ whole genome shotgun (WGS) entry which is preliminary data.</text>
</comment>
<dbReference type="EMBL" id="JAEPRA010000011">
    <property type="protein sequence ID" value="KAG2178427.1"/>
    <property type="molecule type" value="Genomic_DNA"/>
</dbReference>
<organism evidence="2 3">
    <name type="scientific">Umbelopsis vinacea</name>
    <dbReference type="NCBI Taxonomy" id="44442"/>
    <lineage>
        <taxon>Eukaryota</taxon>
        <taxon>Fungi</taxon>
        <taxon>Fungi incertae sedis</taxon>
        <taxon>Mucoromycota</taxon>
        <taxon>Mucoromycotina</taxon>
        <taxon>Umbelopsidomycetes</taxon>
        <taxon>Umbelopsidales</taxon>
        <taxon>Umbelopsidaceae</taxon>
        <taxon>Umbelopsis</taxon>
    </lineage>
</organism>